<evidence type="ECO:0000256" key="6">
    <source>
        <dbReference type="ARBA" id="ARBA00023002"/>
    </source>
</evidence>
<gene>
    <name evidence="12" type="ORF">UFOPK2958_00367</name>
</gene>
<evidence type="ECO:0000256" key="9">
    <source>
        <dbReference type="ARBA" id="ARBA00023284"/>
    </source>
</evidence>
<evidence type="ECO:0000256" key="5">
    <source>
        <dbReference type="ARBA" id="ARBA00022989"/>
    </source>
</evidence>
<comment type="subcellular location">
    <subcellularLocation>
        <location evidence="1">Membrane</location>
        <topology evidence="1">Multi-pass membrane protein</topology>
    </subcellularLocation>
</comment>
<keyword evidence="7 10" id="KW-0472">Membrane</keyword>
<dbReference type="InterPro" id="IPR012932">
    <property type="entry name" value="VKOR"/>
</dbReference>
<evidence type="ECO:0000256" key="1">
    <source>
        <dbReference type="ARBA" id="ARBA00004141"/>
    </source>
</evidence>
<dbReference type="AlphaFoldDB" id="A0A6J6W546"/>
<evidence type="ECO:0000259" key="11">
    <source>
        <dbReference type="SMART" id="SM00756"/>
    </source>
</evidence>
<dbReference type="CDD" id="cd12918">
    <property type="entry name" value="VKOR_arc"/>
    <property type="match status" value="1"/>
</dbReference>
<evidence type="ECO:0000256" key="3">
    <source>
        <dbReference type="ARBA" id="ARBA00022692"/>
    </source>
</evidence>
<evidence type="ECO:0000256" key="7">
    <source>
        <dbReference type="ARBA" id="ARBA00023136"/>
    </source>
</evidence>
<feature type="transmembrane region" description="Helical" evidence="10">
    <location>
        <begin position="70"/>
        <end position="87"/>
    </location>
</feature>
<reference evidence="12" key="1">
    <citation type="submission" date="2020-05" db="EMBL/GenBank/DDBJ databases">
        <authorList>
            <person name="Chiriac C."/>
            <person name="Salcher M."/>
            <person name="Ghai R."/>
            <person name="Kavagutti S V."/>
        </authorList>
    </citation>
    <scope>NUCLEOTIDE SEQUENCE</scope>
</reference>
<keyword evidence="6" id="KW-0560">Oxidoreductase</keyword>
<dbReference type="EMBL" id="CAFAAB010000026">
    <property type="protein sequence ID" value="CAB4778555.1"/>
    <property type="molecule type" value="Genomic_DNA"/>
</dbReference>
<keyword evidence="5 10" id="KW-1133">Transmembrane helix</keyword>
<dbReference type="GO" id="GO:0016491">
    <property type="term" value="F:oxidoreductase activity"/>
    <property type="evidence" value="ECO:0007669"/>
    <property type="project" value="UniProtKB-KW"/>
</dbReference>
<feature type="transmembrane region" description="Helical" evidence="10">
    <location>
        <begin position="99"/>
        <end position="120"/>
    </location>
</feature>
<accession>A0A6J6W546</accession>
<evidence type="ECO:0000256" key="8">
    <source>
        <dbReference type="ARBA" id="ARBA00023157"/>
    </source>
</evidence>
<keyword evidence="9" id="KW-0676">Redox-active center</keyword>
<feature type="transmembrane region" description="Helical" evidence="10">
    <location>
        <begin position="12"/>
        <end position="32"/>
    </location>
</feature>
<evidence type="ECO:0000256" key="2">
    <source>
        <dbReference type="ARBA" id="ARBA00006214"/>
    </source>
</evidence>
<organism evidence="12">
    <name type="scientific">freshwater metagenome</name>
    <dbReference type="NCBI Taxonomy" id="449393"/>
    <lineage>
        <taxon>unclassified sequences</taxon>
        <taxon>metagenomes</taxon>
        <taxon>ecological metagenomes</taxon>
    </lineage>
</organism>
<dbReference type="InterPro" id="IPR038354">
    <property type="entry name" value="VKOR_sf"/>
</dbReference>
<feature type="transmembrane region" description="Helical" evidence="10">
    <location>
        <begin position="126"/>
        <end position="145"/>
    </location>
</feature>
<evidence type="ECO:0000256" key="10">
    <source>
        <dbReference type="SAM" id="Phobius"/>
    </source>
</evidence>
<name>A0A6J6W546_9ZZZZ</name>
<sequence>MDNETPSTPKGIVWASFVLSIVGVAISTYLTIAHYKGVTFFACPDQGLINCATVTTSAQSKFLGLPVSNLGLAFFLAMVVINSPWVWRRNSLLLDRIRAASLLSGMGFVLWLIAAELLIIDHICLWCTGVHVVTFALLIVVSRTWSSELFRRSN</sequence>
<protein>
    <submittedName>
        <fullName evidence="12">Unannotated protein</fullName>
    </submittedName>
</protein>
<keyword evidence="4" id="KW-0874">Quinone</keyword>
<comment type="similarity">
    <text evidence="2">Belongs to the VKOR family.</text>
</comment>
<evidence type="ECO:0000256" key="4">
    <source>
        <dbReference type="ARBA" id="ARBA00022719"/>
    </source>
</evidence>
<dbReference type="PANTHER" id="PTHR34573:SF1">
    <property type="entry name" value="VITAMIN K EPOXIDE REDUCTASE DOMAIN-CONTAINING PROTEIN"/>
    <property type="match status" value="1"/>
</dbReference>
<dbReference type="GO" id="GO:0048038">
    <property type="term" value="F:quinone binding"/>
    <property type="evidence" value="ECO:0007669"/>
    <property type="project" value="UniProtKB-KW"/>
</dbReference>
<keyword evidence="3 10" id="KW-0812">Transmembrane</keyword>
<dbReference type="SMART" id="SM00756">
    <property type="entry name" value="VKc"/>
    <property type="match status" value="1"/>
</dbReference>
<dbReference type="Gene3D" id="1.20.1440.130">
    <property type="entry name" value="VKOR domain"/>
    <property type="match status" value="1"/>
</dbReference>
<dbReference type="GO" id="GO:0016020">
    <property type="term" value="C:membrane"/>
    <property type="evidence" value="ECO:0007669"/>
    <property type="project" value="UniProtKB-SubCell"/>
</dbReference>
<feature type="domain" description="Vitamin K epoxide reductase" evidence="11">
    <location>
        <begin position="9"/>
        <end position="145"/>
    </location>
</feature>
<keyword evidence="8" id="KW-1015">Disulfide bond</keyword>
<evidence type="ECO:0000313" key="12">
    <source>
        <dbReference type="EMBL" id="CAB4778555.1"/>
    </source>
</evidence>
<dbReference type="PANTHER" id="PTHR34573">
    <property type="entry name" value="VKC DOMAIN-CONTAINING PROTEIN"/>
    <property type="match status" value="1"/>
</dbReference>
<dbReference type="Pfam" id="PF07884">
    <property type="entry name" value="VKOR"/>
    <property type="match status" value="1"/>
</dbReference>
<proteinExistence type="inferred from homology"/>